<dbReference type="RefSeq" id="WP_049990942.1">
    <property type="nucleotide sequence ID" value="NZ_FOIS01000003.1"/>
</dbReference>
<keyword evidence="1" id="KW-1133">Transmembrane helix</keyword>
<feature type="transmembrane region" description="Helical" evidence="1">
    <location>
        <begin position="23"/>
        <end position="53"/>
    </location>
</feature>
<sequence>MVPDTAPTATVDSKRTASGSRRLVNALLGGGAGIILSFIPLSTLLGGAVAGYLEDGAPGDGLKVGAIAGFVMLVPFLFFGLAVASFFPFFRGGGAGGPVFAFGMMGLFVLIGSILYTVGASAVGGYLGVYVRNEL</sequence>
<dbReference type="eggNOG" id="arCOG04907">
    <property type="taxonomic scope" value="Archaea"/>
</dbReference>
<protein>
    <recommendedName>
        <fullName evidence="4">DUF5518 domain-containing protein</fullName>
    </recommendedName>
</protein>
<keyword evidence="3" id="KW-1185">Reference proteome</keyword>
<evidence type="ECO:0000256" key="1">
    <source>
        <dbReference type="SAM" id="Phobius"/>
    </source>
</evidence>
<dbReference type="OrthoDB" id="341846at2157"/>
<feature type="transmembrane region" description="Helical" evidence="1">
    <location>
        <begin position="65"/>
        <end position="87"/>
    </location>
</feature>
<feature type="transmembrane region" description="Helical" evidence="1">
    <location>
        <begin position="99"/>
        <end position="127"/>
    </location>
</feature>
<accession>A0A1I0PS28</accession>
<gene>
    <name evidence="2" type="ORF">SAMN05216285_2874</name>
</gene>
<dbReference type="Proteomes" id="UP000183275">
    <property type="component" value="Unassembled WGS sequence"/>
</dbReference>
<dbReference type="EMBL" id="FOIS01000003">
    <property type="protein sequence ID" value="SEW17165.1"/>
    <property type="molecule type" value="Genomic_DNA"/>
</dbReference>
<organism evidence="2 3">
    <name type="scientific">Natrinema salifodinae</name>
    <dbReference type="NCBI Taxonomy" id="1202768"/>
    <lineage>
        <taxon>Archaea</taxon>
        <taxon>Methanobacteriati</taxon>
        <taxon>Methanobacteriota</taxon>
        <taxon>Stenosarchaea group</taxon>
        <taxon>Halobacteria</taxon>
        <taxon>Halobacteriales</taxon>
        <taxon>Natrialbaceae</taxon>
        <taxon>Natrinema</taxon>
    </lineage>
</organism>
<evidence type="ECO:0000313" key="3">
    <source>
        <dbReference type="Proteomes" id="UP000183275"/>
    </source>
</evidence>
<reference evidence="3" key="1">
    <citation type="submission" date="2016-10" db="EMBL/GenBank/DDBJ databases">
        <authorList>
            <person name="Varghese N."/>
        </authorList>
    </citation>
    <scope>NUCLEOTIDE SEQUENCE [LARGE SCALE GENOMIC DNA]</scope>
    <source>
        <strain evidence="3">CGMCC 1.12284</strain>
    </source>
</reference>
<keyword evidence="1" id="KW-0472">Membrane</keyword>
<proteinExistence type="predicted"/>
<name>A0A1I0PS28_9EURY</name>
<evidence type="ECO:0000313" key="2">
    <source>
        <dbReference type="EMBL" id="SEW17165.1"/>
    </source>
</evidence>
<keyword evidence="1" id="KW-0812">Transmembrane</keyword>
<dbReference type="Pfam" id="PF17647">
    <property type="entry name" value="DUF5518"/>
    <property type="match status" value="1"/>
</dbReference>
<evidence type="ECO:0008006" key="4">
    <source>
        <dbReference type="Google" id="ProtNLM"/>
    </source>
</evidence>
<dbReference type="AlphaFoldDB" id="A0A1I0PS28"/>
<dbReference type="InterPro" id="IPR040493">
    <property type="entry name" value="DUF5518"/>
</dbReference>